<evidence type="ECO:0000313" key="1">
    <source>
        <dbReference type="EMBL" id="CAN0561080.1"/>
    </source>
</evidence>
<sequence>MYLNKGQKLRDCCASAEADSRLGLIHHCAVEVKALAEAPPTSWPPRGLAVLLGEHSGMRAYQIFLSPSRKVHTPERMLCSSKLHSPHNHPMGRNAPLLSEESQRLGVTVTGNRDPPPPPGLPCLCGSSDAPPHWAQVRSHARPSFLASGGDCRS</sequence>
<organism evidence="1 2">
    <name type="scientific">Rangifer tarandus platyrhynchus</name>
    <name type="common">Svalbard reindeer</name>
    <dbReference type="NCBI Taxonomy" id="3082113"/>
    <lineage>
        <taxon>Eukaryota</taxon>
        <taxon>Metazoa</taxon>
        <taxon>Chordata</taxon>
        <taxon>Craniata</taxon>
        <taxon>Vertebrata</taxon>
        <taxon>Euteleostomi</taxon>
        <taxon>Mammalia</taxon>
        <taxon>Eutheria</taxon>
        <taxon>Laurasiatheria</taxon>
        <taxon>Artiodactyla</taxon>
        <taxon>Ruminantia</taxon>
        <taxon>Pecora</taxon>
        <taxon>Cervidae</taxon>
        <taxon>Odocoileinae</taxon>
        <taxon>Rangifer</taxon>
    </lineage>
</organism>
<reference evidence="1" key="2">
    <citation type="submission" date="2025-03" db="EMBL/GenBank/DDBJ databases">
        <authorList>
            <consortium name="ELIXIR-Norway"/>
            <consortium name="Elixir Norway"/>
        </authorList>
    </citation>
    <scope>NUCLEOTIDE SEQUENCE</scope>
</reference>
<protein>
    <submittedName>
        <fullName evidence="1">Uncharacterized protein</fullName>
    </submittedName>
</protein>
<reference evidence="1" key="1">
    <citation type="submission" date="2023-05" db="EMBL/GenBank/DDBJ databases">
        <authorList>
            <consortium name="ELIXIR-Norway"/>
        </authorList>
    </citation>
    <scope>NUCLEOTIDE SEQUENCE</scope>
</reference>
<dbReference type="Proteomes" id="UP001162501">
    <property type="component" value="Chromosome 8"/>
</dbReference>
<dbReference type="EMBL" id="OX596092">
    <property type="protein sequence ID" value="CAN0561080.1"/>
    <property type="molecule type" value="Genomic_DNA"/>
</dbReference>
<name>A0AC60A9L1_RANTA</name>
<evidence type="ECO:0000313" key="2">
    <source>
        <dbReference type="Proteomes" id="UP001162501"/>
    </source>
</evidence>
<gene>
    <name evidence="1" type="ORF">MRATA1EN22A_LOCUS27127</name>
</gene>
<accession>A0AC60A9L1</accession>
<proteinExistence type="predicted"/>